<gene>
    <name evidence="3" type="ORF">I553_3581</name>
</gene>
<proteinExistence type="predicted"/>
<feature type="compositionally biased region" description="Basic residues" evidence="1">
    <location>
        <begin position="75"/>
        <end position="102"/>
    </location>
</feature>
<sequence>MSATPNGHHQAQESHRRRPPRKMFARLIKNIEVAARVGGGDPAGNPTLYDAIQKAKKSSVPNENIERPASAVPARRPRRRLADHHLRGLRPQRGGHSHRMPHRQPQPRSQRGAGRDDPQRRHNGRPRSVSYLFSRKGLSRWRRTASPRTMCWQPCWTPARRTSTTSVTASRSSPNPAIWWPCAPPCSKPESTTTPRRPGSSRR</sequence>
<dbReference type="AlphaFoldDB" id="X8DLS3"/>
<dbReference type="InterPro" id="IPR029072">
    <property type="entry name" value="YebC-like"/>
</dbReference>
<feature type="compositionally biased region" description="Low complexity" evidence="1">
    <location>
        <begin position="189"/>
        <end position="203"/>
    </location>
</feature>
<feature type="region of interest" description="Disordered" evidence="1">
    <location>
        <begin position="159"/>
        <end position="203"/>
    </location>
</feature>
<evidence type="ECO:0000256" key="1">
    <source>
        <dbReference type="SAM" id="MobiDB-lite"/>
    </source>
</evidence>
<dbReference type="Pfam" id="PF20772">
    <property type="entry name" value="TACO1_YebC_N"/>
    <property type="match status" value="1"/>
</dbReference>
<evidence type="ECO:0000313" key="3">
    <source>
        <dbReference type="EMBL" id="EUA68410.1"/>
    </source>
</evidence>
<accession>X8DLS3</accession>
<feature type="region of interest" description="Disordered" evidence="1">
    <location>
        <begin position="35"/>
        <end position="133"/>
    </location>
</feature>
<dbReference type="InterPro" id="IPR049083">
    <property type="entry name" value="TACO1_YebC_N"/>
</dbReference>
<dbReference type="SUPFAM" id="SSF75625">
    <property type="entry name" value="YebC-like"/>
    <property type="match status" value="1"/>
</dbReference>
<comment type="caution">
    <text evidence="3">The sequence shown here is derived from an EMBL/GenBank/DDBJ whole genome shotgun (WGS) entry which is preliminary data.</text>
</comment>
<feature type="compositionally biased region" description="Low complexity" evidence="1">
    <location>
        <begin position="159"/>
        <end position="174"/>
    </location>
</feature>
<feature type="domain" description="TACO1/YebC-like N-terminal" evidence="2">
    <location>
        <begin position="21"/>
        <end position="67"/>
    </location>
</feature>
<dbReference type="EMBL" id="JAOB01000015">
    <property type="protein sequence ID" value="EUA68410.1"/>
    <property type="molecule type" value="Genomic_DNA"/>
</dbReference>
<name>X8DLS3_MYCXE</name>
<protein>
    <recommendedName>
        <fullName evidence="2">TACO1/YebC-like N-terminal domain-containing protein</fullName>
    </recommendedName>
</protein>
<feature type="region of interest" description="Disordered" evidence="1">
    <location>
        <begin position="1"/>
        <end position="22"/>
    </location>
</feature>
<evidence type="ECO:0000259" key="2">
    <source>
        <dbReference type="Pfam" id="PF20772"/>
    </source>
</evidence>
<organism evidence="3">
    <name type="scientific">Mycobacterium xenopi 4042</name>
    <dbReference type="NCBI Taxonomy" id="1299334"/>
    <lineage>
        <taxon>Bacteria</taxon>
        <taxon>Bacillati</taxon>
        <taxon>Actinomycetota</taxon>
        <taxon>Actinomycetes</taxon>
        <taxon>Mycobacteriales</taxon>
        <taxon>Mycobacteriaceae</taxon>
        <taxon>Mycobacterium</taxon>
    </lineage>
</organism>
<reference evidence="3" key="1">
    <citation type="submission" date="2014-01" db="EMBL/GenBank/DDBJ databases">
        <authorList>
            <person name="Brown-Elliot B."/>
            <person name="Wallace R."/>
            <person name="Lenaerts A."/>
            <person name="Ordway D."/>
            <person name="DeGroote M.A."/>
            <person name="Parker T."/>
            <person name="Sizemore C."/>
            <person name="Tallon L.J."/>
            <person name="Sadzewicz L.K."/>
            <person name="Sengamalay N."/>
            <person name="Fraser C.M."/>
            <person name="Hine E."/>
            <person name="Shefchek K.A."/>
            <person name="Das S.P."/>
            <person name="Tettelin H."/>
        </authorList>
    </citation>
    <scope>NUCLEOTIDE SEQUENCE [LARGE SCALE GENOMIC DNA]</scope>
    <source>
        <strain evidence="3">4042</strain>
    </source>
</reference>
<dbReference type="InterPro" id="IPR017856">
    <property type="entry name" value="Integrase-like_N"/>
</dbReference>
<dbReference type="Gene3D" id="1.10.10.200">
    <property type="match status" value="1"/>
</dbReference>